<dbReference type="PANTHER" id="PTHR11902">
    <property type="entry name" value="ENOLASE"/>
    <property type="match status" value="1"/>
</dbReference>
<dbReference type="InterPro" id="IPR000941">
    <property type="entry name" value="Enolase"/>
</dbReference>
<feature type="domain" description="Enolase C-terminal TIM barrel" evidence="10">
    <location>
        <begin position="286"/>
        <end position="594"/>
    </location>
</feature>
<dbReference type="OrthoDB" id="10009078at2759"/>
<dbReference type="EMBL" id="NIVC01003499">
    <property type="protein sequence ID" value="PAA51128.1"/>
    <property type="molecule type" value="Genomic_DNA"/>
</dbReference>
<dbReference type="SUPFAM" id="SSF54826">
    <property type="entry name" value="Enolase N-terminal domain-like"/>
    <property type="match status" value="1"/>
</dbReference>
<dbReference type="PANTHER" id="PTHR11902:SF30">
    <property type="entry name" value="ENOLASE 4"/>
    <property type="match status" value="1"/>
</dbReference>
<dbReference type="InterPro" id="IPR020810">
    <property type="entry name" value="Enolase_C"/>
</dbReference>
<proteinExistence type="inferred from homology"/>
<feature type="region of interest" description="Disordered" evidence="9">
    <location>
        <begin position="597"/>
        <end position="644"/>
    </location>
</feature>
<keyword evidence="5" id="KW-0456">Lyase</keyword>
<comment type="caution">
    <text evidence="12">The sequence shown here is derived from an EMBL/GenBank/DDBJ whole genome shotgun (WGS) entry which is preliminary data.</text>
</comment>
<evidence type="ECO:0000256" key="4">
    <source>
        <dbReference type="ARBA" id="ARBA00023152"/>
    </source>
</evidence>
<dbReference type="SMART" id="SM01193">
    <property type="entry name" value="Enolase_N"/>
    <property type="match status" value="1"/>
</dbReference>
<dbReference type="InterPro" id="IPR020811">
    <property type="entry name" value="Enolase_N"/>
</dbReference>
<gene>
    <name evidence="12" type="ORF">BOX15_Mlig012301g2</name>
</gene>
<dbReference type="STRING" id="282301.A0A267DPA3"/>
<dbReference type="GO" id="GO:0006096">
    <property type="term" value="P:glycolytic process"/>
    <property type="evidence" value="ECO:0007669"/>
    <property type="project" value="UniProtKB-UniPathway"/>
</dbReference>
<dbReference type="GO" id="GO:0000287">
    <property type="term" value="F:magnesium ion binding"/>
    <property type="evidence" value="ECO:0007669"/>
    <property type="project" value="InterPro"/>
</dbReference>
<dbReference type="GO" id="GO:0004634">
    <property type="term" value="F:phosphopyruvate hydratase activity"/>
    <property type="evidence" value="ECO:0007669"/>
    <property type="project" value="UniProtKB-EC"/>
</dbReference>
<evidence type="ECO:0000259" key="10">
    <source>
        <dbReference type="SMART" id="SM01192"/>
    </source>
</evidence>
<dbReference type="Proteomes" id="UP000215902">
    <property type="component" value="Unassembled WGS sequence"/>
</dbReference>
<dbReference type="EC" id="4.2.1.11" evidence="3"/>
<dbReference type="UniPathway" id="UPA00109">
    <property type="reaction ID" value="UER00187"/>
</dbReference>
<dbReference type="InterPro" id="IPR029017">
    <property type="entry name" value="Enolase-like_N"/>
</dbReference>
<feature type="compositionally biased region" description="Low complexity" evidence="9">
    <location>
        <begin position="183"/>
        <end position="209"/>
    </location>
</feature>
<dbReference type="Gene3D" id="3.30.390.10">
    <property type="entry name" value="Enolase-like, N-terminal domain"/>
    <property type="match status" value="1"/>
</dbReference>
<evidence type="ECO:0000256" key="5">
    <source>
        <dbReference type="ARBA" id="ARBA00023239"/>
    </source>
</evidence>
<reference evidence="12 13" key="1">
    <citation type="submission" date="2017-06" db="EMBL/GenBank/DDBJ databases">
        <title>A platform for efficient transgenesis in Macrostomum lignano, a flatworm model organism for stem cell research.</title>
        <authorList>
            <person name="Berezikov E."/>
        </authorList>
    </citation>
    <scope>NUCLEOTIDE SEQUENCE [LARGE SCALE GENOMIC DNA]</scope>
    <source>
        <strain evidence="12">DV1</strain>
        <tissue evidence="12">Whole organism</tissue>
    </source>
</reference>
<evidence type="ECO:0000256" key="7">
    <source>
        <dbReference type="ARBA" id="ARBA00034855"/>
    </source>
</evidence>
<evidence type="ECO:0000256" key="9">
    <source>
        <dbReference type="SAM" id="MobiDB-lite"/>
    </source>
</evidence>
<dbReference type="SMART" id="SM01192">
    <property type="entry name" value="Enolase_C"/>
    <property type="match status" value="1"/>
</dbReference>
<dbReference type="GO" id="GO:0000015">
    <property type="term" value="C:phosphopyruvate hydratase complex"/>
    <property type="evidence" value="ECO:0007669"/>
    <property type="project" value="InterPro"/>
</dbReference>
<feature type="compositionally biased region" description="Polar residues" evidence="9">
    <location>
        <begin position="624"/>
        <end position="644"/>
    </location>
</feature>
<organism evidence="12 13">
    <name type="scientific">Macrostomum lignano</name>
    <dbReference type="NCBI Taxonomy" id="282301"/>
    <lineage>
        <taxon>Eukaryota</taxon>
        <taxon>Metazoa</taxon>
        <taxon>Spiralia</taxon>
        <taxon>Lophotrochozoa</taxon>
        <taxon>Platyhelminthes</taxon>
        <taxon>Rhabditophora</taxon>
        <taxon>Macrostomorpha</taxon>
        <taxon>Macrostomida</taxon>
        <taxon>Macrostomidae</taxon>
        <taxon>Macrostomum</taxon>
    </lineage>
</organism>
<comment type="catalytic activity">
    <reaction evidence="8">
        <text>(2R)-2-phosphoglycerate = phosphoenolpyruvate + H2O</text>
        <dbReference type="Rhea" id="RHEA:10164"/>
        <dbReference type="ChEBI" id="CHEBI:15377"/>
        <dbReference type="ChEBI" id="CHEBI:58289"/>
        <dbReference type="ChEBI" id="CHEBI:58702"/>
        <dbReference type="EC" id="4.2.1.11"/>
    </reaction>
</comment>
<name>A0A267DPA3_9PLAT</name>
<dbReference type="Pfam" id="PF00113">
    <property type="entry name" value="Enolase_C"/>
    <property type="match status" value="2"/>
</dbReference>
<keyword evidence="13" id="KW-1185">Reference proteome</keyword>
<feature type="compositionally biased region" description="Low complexity" evidence="9">
    <location>
        <begin position="486"/>
        <end position="501"/>
    </location>
</feature>
<dbReference type="AlphaFoldDB" id="A0A267DPA3"/>
<evidence type="ECO:0000256" key="2">
    <source>
        <dbReference type="ARBA" id="ARBA00009604"/>
    </source>
</evidence>
<evidence type="ECO:0000256" key="6">
    <source>
        <dbReference type="ARBA" id="ARBA00031125"/>
    </source>
</evidence>
<comment type="similarity">
    <text evidence="2">Belongs to the enolase family.</text>
</comment>
<keyword evidence="4" id="KW-0324">Glycolysis</keyword>
<protein>
    <recommendedName>
        <fullName evidence="7">Enolase 4</fullName>
        <ecNumber evidence="3">4.2.1.11</ecNumber>
    </recommendedName>
    <alternativeName>
        <fullName evidence="6">2-phospho-D-glycerate hydro-lyase</fullName>
    </alternativeName>
</protein>
<dbReference type="InterPro" id="IPR036849">
    <property type="entry name" value="Enolase-like_C_sf"/>
</dbReference>
<dbReference type="Gene3D" id="3.20.20.120">
    <property type="entry name" value="Enolase-like C-terminal domain"/>
    <property type="match status" value="1"/>
</dbReference>
<dbReference type="SUPFAM" id="SSF51604">
    <property type="entry name" value="Enolase C-terminal domain-like"/>
    <property type="match status" value="1"/>
</dbReference>
<evidence type="ECO:0000313" key="12">
    <source>
        <dbReference type="EMBL" id="PAA51128.1"/>
    </source>
</evidence>
<feature type="region of interest" description="Disordered" evidence="9">
    <location>
        <begin position="173"/>
        <end position="227"/>
    </location>
</feature>
<evidence type="ECO:0000256" key="3">
    <source>
        <dbReference type="ARBA" id="ARBA00012058"/>
    </source>
</evidence>
<evidence type="ECO:0000259" key="11">
    <source>
        <dbReference type="SMART" id="SM01193"/>
    </source>
</evidence>
<evidence type="ECO:0000256" key="8">
    <source>
        <dbReference type="ARBA" id="ARBA00048333"/>
    </source>
</evidence>
<feature type="region of interest" description="Disordered" evidence="9">
    <location>
        <begin position="479"/>
        <end position="501"/>
    </location>
</feature>
<dbReference type="CDD" id="cd22974">
    <property type="entry name" value="DD_ENO4"/>
    <property type="match status" value="1"/>
</dbReference>
<evidence type="ECO:0000313" key="13">
    <source>
        <dbReference type="Proteomes" id="UP000215902"/>
    </source>
</evidence>
<comment type="pathway">
    <text evidence="1">Carbohydrate degradation; glycolysis; pyruvate from D-glyceraldehyde 3-phosphate: step 4/5.</text>
</comment>
<accession>A0A267DPA3</accession>
<feature type="domain" description="Enolase N-terminal" evidence="11">
    <location>
        <begin position="66"/>
        <end position="269"/>
    </location>
</feature>
<evidence type="ECO:0000256" key="1">
    <source>
        <dbReference type="ARBA" id="ARBA00005031"/>
    </source>
</evidence>
<dbReference type="InterPro" id="IPR047500">
    <property type="entry name" value="DD_ENO4"/>
</dbReference>
<sequence length="644" mass="70353">MEDAKVQAMRAHQLHQLKKEAIVYYQSNGVPLKMEDALNQMFRDRPDCVFGYLSNYFEQLALPPVLSGVRCHKSFDARGWETLAAEVTCRHRNEDRVAGRSRASLQVTVGEHDKPEEREREAQELRHHVEAALTLVNEGPLKQFAEQGFDPRDQRAIDEFLLMQLQAEEDRVKAELQRELDEAGAASGAEGSGADENASPQHQPAAAAGGKAGGSAKKRGGGKGGKEIVIVPDEPREGLFPGCLALSCLSAACAAAGASAAGVPLYRHLRQQLLADESHKDCADKDWRLPLPMLTILSGGKASPGKSNCVKEYMIVPRPGLPFDRVLRDSVAVYQQVAKTLSVKGGPAARFTNDAGALNTVIDRPEAGFDLINDALKELELTDSFDLAANIAGHELFDYEKGKYDLAQGAQKSPDETADFLDDLSAKQASLVALIDPLRRVERDAWLRLCQKASQRCLIVGDATQHRPGRLLAELQQMEAEEAETEQPPAEEGTQQQQQQQQPLLTSAWVARLQQRNTVTELFDCAKRMRSSGQVVVVAVGPSDNGDTTIVDLAVAMGARYLKLGAPVRAERIDKLQRLAEIGEELRAADLLSQWEQLSPPLVRPRGSETPEGEQQPPQQQQPASEHQPSTTKSRKGSSTASKA</sequence>